<keyword evidence="7" id="KW-0479">Metal-binding</keyword>
<comment type="cofactor">
    <cofactor evidence="2">
        <name>[4Fe-4S] cluster</name>
        <dbReference type="ChEBI" id="CHEBI:49883"/>
    </cofactor>
</comment>
<dbReference type="InterPro" id="IPR019575">
    <property type="entry name" value="Nuop51_4Fe4S-bd"/>
</dbReference>
<evidence type="ECO:0000256" key="2">
    <source>
        <dbReference type="ARBA" id="ARBA00001966"/>
    </source>
</evidence>
<dbReference type="SUPFAM" id="SSF142984">
    <property type="entry name" value="Nqo1 middle domain-like"/>
    <property type="match status" value="1"/>
</dbReference>
<gene>
    <name evidence="11" type="ORF">BPA30113_02843</name>
</gene>
<dbReference type="GO" id="GO:0045333">
    <property type="term" value="P:cellular respiration"/>
    <property type="evidence" value="ECO:0007669"/>
    <property type="project" value="TreeGrafter"/>
</dbReference>
<dbReference type="Pfam" id="PF10589">
    <property type="entry name" value="NADH_4Fe-4S"/>
    <property type="match status" value="1"/>
</dbReference>
<keyword evidence="9" id="KW-0411">Iron-sulfur</keyword>
<organism evidence="11 12">
    <name type="scientific">Burkholderia paludis</name>
    <dbReference type="NCBI Taxonomy" id="1506587"/>
    <lineage>
        <taxon>Bacteria</taxon>
        <taxon>Pseudomonadati</taxon>
        <taxon>Pseudomonadota</taxon>
        <taxon>Betaproteobacteria</taxon>
        <taxon>Burkholderiales</taxon>
        <taxon>Burkholderiaceae</taxon>
        <taxon>Burkholderia</taxon>
        <taxon>Burkholderia cepacia complex</taxon>
    </lineage>
</organism>
<evidence type="ECO:0000256" key="3">
    <source>
        <dbReference type="ARBA" id="ARBA00007523"/>
    </source>
</evidence>
<dbReference type="InterPro" id="IPR011538">
    <property type="entry name" value="Nuo51_FMN-bd"/>
</dbReference>
<sequence length="431" mass="45451">MLILADTAIHTGAFPGIEPRLMVPAAAAGPLDFDAECQLGTYLRKQDLDIIRELEIAGLQGRGGAGFPAATKWSALANNAASHKVVVANGEEGEPASRKDRWLLTHRPHCVLDGLLLAAQAIGATRAIVYLSHEETVHAMRKAIDELMASHLKPALRVEVHVVKATYVAGEETAVCRAINGGPALPTSRPPRPFEVGVDGAPTLVTNVETLAYAAWISRHGGDRFRTQGVTNSPGTTLMTLTGACRRPGVYEVPLGATIDDVFQTVGGGYIGTPRGYIMGGWFGGFLSANHGTRNCCYVGLRKAGTGLGCAAITALSDQDDAVQMAGDIAAWYSAESAHQCGVCTKGTQSIAATIGRISQGQGVSQDRENLIRWGTTLRGRGACAFLDGAATLARSLIHEFDDAVSERLAPQVPETPTTPVLESLAIRKPL</sequence>
<keyword evidence="5" id="KW-0285">Flavoprotein</keyword>
<protein>
    <submittedName>
        <fullName evidence="11">NADH dehydrogenase subunit F</fullName>
    </submittedName>
</protein>
<comment type="cofactor">
    <cofactor evidence="1">
        <name>FMN</name>
        <dbReference type="ChEBI" id="CHEBI:58210"/>
    </cofactor>
</comment>
<dbReference type="Pfam" id="PF01512">
    <property type="entry name" value="Complex1_51K"/>
    <property type="match status" value="1"/>
</dbReference>
<reference evidence="11 12" key="1">
    <citation type="submission" date="2019-09" db="EMBL/GenBank/DDBJ databases">
        <authorList>
            <person name="Depoorter E."/>
        </authorList>
    </citation>
    <scope>NUCLEOTIDE SEQUENCE [LARGE SCALE GENOMIC DNA]</scope>
    <source>
        <strain evidence="11">LMG 30113</strain>
    </source>
</reference>
<comment type="similarity">
    <text evidence="3">Belongs to the complex I 51 kDa subunit family.</text>
</comment>
<dbReference type="Gene3D" id="3.10.20.600">
    <property type="match status" value="1"/>
</dbReference>
<keyword evidence="12" id="KW-1185">Reference proteome</keyword>
<evidence type="ECO:0000313" key="12">
    <source>
        <dbReference type="Proteomes" id="UP000494330"/>
    </source>
</evidence>
<name>A0A6P2L9U6_9BURK</name>
<dbReference type="GO" id="GO:0003954">
    <property type="term" value="F:NADH dehydrogenase activity"/>
    <property type="evidence" value="ECO:0007669"/>
    <property type="project" value="TreeGrafter"/>
</dbReference>
<evidence type="ECO:0000256" key="5">
    <source>
        <dbReference type="ARBA" id="ARBA00022630"/>
    </source>
</evidence>
<keyword evidence="4" id="KW-0004">4Fe-4S</keyword>
<dbReference type="GO" id="GO:0046872">
    <property type="term" value="F:metal ion binding"/>
    <property type="evidence" value="ECO:0007669"/>
    <property type="project" value="UniProtKB-KW"/>
</dbReference>
<feature type="domain" description="NADH-ubiquinone oxidoreductase 51kDa subunit iron-sulphur binding" evidence="10">
    <location>
        <begin position="323"/>
        <end position="368"/>
    </location>
</feature>
<dbReference type="AlphaFoldDB" id="A0A6P2L9U6"/>
<dbReference type="InterPro" id="IPR037225">
    <property type="entry name" value="Nuo51_FMN-bd_sf"/>
</dbReference>
<dbReference type="InterPro" id="IPR037207">
    <property type="entry name" value="Nuop51_4Fe4S-bd_sf"/>
</dbReference>
<dbReference type="InterPro" id="IPR050837">
    <property type="entry name" value="ComplexI_51kDa_subunit"/>
</dbReference>
<evidence type="ECO:0000256" key="7">
    <source>
        <dbReference type="ARBA" id="ARBA00022723"/>
    </source>
</evidence>
<dbReference type="Gene3D" id="3.40.50.11540">
    <property type="entry name" value="NADH-ubiquinone oxidoreductase 51kDa subunit"/>
    <property type="match status" value="1"/>
</dbReference>
<evidence type="ECO:0000256" key="6">
    <source>
        <dbReference type="ARBA" id="ARBA00022643"/>
    </source>
</evidence>
<proteinExistence type="inferred from homology"/>
<dbReference type="PANTHER" id="PTHR11780:SF10">
    <property type="entry name" value="NADH DEHYDROGENASE [UBIQUINONE] FLAVOPROTEIN 1, MITOCHONDRIAL"/>
    <property type="match status" value="1"/>
</dbReference>
<keyword evidence="8" id="KW-0408">Iron</keyword>
<dbReference type="GO" id="GO:0051539">
    <property type="term" value="F:4 iron, 4 sulfur cluster binding"/>
    <property type="evidence" value="ECO:0007669"/>
    <property type="project" value="UniProtKB-KW"/>
</dbReference>
<accession>A0A6P2L9U6</accession>
<evidence type="ECO:0000256" key="1">
    <source>
        <dbReference type="ARBA" id="ARBA00001917"/>
    </source>
</evidence>
<dbReference type="PANTHER" id="PTHR11780">
    <property type="entry name" value="NADH-UBIQUINONE OXIDOREDUCTASE FLAVOPROTEIN 1 NDUFV1"/>
    <property type="match status" value="1"/>
</dbReference>
<dbReference type="SMART" id="SM00928">
    <property type="entry name" value="NADH_4Fe-4S"/>
    <property type="match status" value="1"/>
</dbReference>
<evidence type="ECO:0000256" key="4">
    <source>
        <dbReference type="ARBA" id="ARBA00022485"/>
    </source>
</evidence>
<dbReference type="SUPFAM" id="SSF142019">
    <property type="entry name" value="Nqo1 FMN-binding domain-like"/>
    <property type="match status" value="1"/>
</dbReference>
<dbReference type="RefSeq" id="WP_052001578.1">
    <property type="nucleotide sequence ID" value="NZ_CABVQD010000007.1"/>
</dbReference>
<dbReference type="Gene3D" id="1.20.1440.230">
    <property type="entry name" value="NADH-ubiquinone oxidoreductase 51kDa subunit, iron-sulphur binding domain"/>
    <property type="match status" value="1"/>
</dbReference>
<evidence type="ECO:0000259" key="10">
    <source>
        <dbReference type="SMART" id="SM00928"/>
    </source>
</evidence>
<evidence type="ECO:0000313" key="11">
    <source>
        <dbReference type="EMBL" id="VWB63822.1"/>
    </source>
</evidence>
<dbReference type="SUPFAM" id="SSF140490">
    <property type="entry name" value="Nqo1C-terminal domain-like"/>
    <property type="match status" value="1"/>
</dbReference>
<evidence type="ECO:0000256" key="8">
    <source>
        <dbReference type="ARBA" id="ARBA00023004"/>
    </source>
</evidence>
<keyword evidence="6" id="KW-0288">FMN</keyword>
<dbReference type="EMBL" id="CABVQD010000007">
    <property type="protein sequence ID" value="VWB63822.1"/>
    <property type="molecule type" value="Genomic_DNA"/>
</dbReference>
<evidence type="ECO:0000256" key="9">
    <source>
        <dbReference type="ARBA" id="ARBA00023014"/>
    </source>
</evidence>
<dbReference type="Proteomes" id="UP000494330">
    <property type="component" value="Unassembled WGS sequence"/>
</dbReference>